<keyword evidence="2" id="KW-1185">Reference proteome</keyword>
<accession>A0ABU5UDD8</accession>
<proteinExistence type="predicted"/>
<dbReference type="RefSeq" id="WP_323195866.1">
    <property type="nucleotide sequence ID" value="NZ_JAYGHG010000011.1"/>
</dbReference>
<name>A0ABU5UDD8_9CYAN</name>
<comment type="caution">
    <text evidence="1">The sequence shown here is derived from an EMBL/GenBank/DDBJ whole genome shotgun (WGS) entry which is preliminary data.</text>
</comment>
<evidence type="ECO:0000313" key="2">
    <source>
        <dbReference type="Proteomes" id="UP001302120"/>
    </source>
</evidence>
<gene>
    <name evidence="1" type="ORF">VB620_09285</name>
</gene>
<sequence length="154" mass="17900">MDVEKLSSPTIEVSDITAWDKNGQKLLVSKIRARDIEEDIKGKVAEILKFEYEHNHLIVPYGMTATPEYINIFQWDGKNLATVYTFPTHEVMTEYDSEFATKRIFEYYLETLVESWLRDLADNWKTDNPPKLQELTQIGFVDKLADAQTTGDKF</sequence>
<protein>
    <submittedName>
        <fullName evidence="1">Uncharacterized protein</fullName>
    </submittedName>
</protein>
<evidence type="ECO:0000313" key="1">
    <source>
        <dbReference type="EMBL" id="MEA5581532.1"/>
    </source>
</evidence>
<reference evidence="1 2" key="1">
    <citation type="submission" date="2023-12" db="EMBL/GenBank/DDBJ databases">
        <title>Baltic Sea Cyanobacteria.</title>
        <authorList>
            <person name="Delbaje E."/>
            <person name="Fewer D.P."/>
            <person name="Shishido T.K."/>
        </authorList>
    </citation>
    <scope>NUCLEOTIDE SEQUENCE [LARGE SCALE GENOMIC DNA]</scope>
    <source>
        <strain evidence="1 2">UHCC-0300</strain>
    </source>
</reference>
<dbReference type="EMBL" id="JAYGHG010000011">
    <property type="protein sequence ID" value="MEA5581532.1"/>
    <property type="molecule type" value="Genomic_DNA"/>
</dbReference>
<dbReference type="Proteomes" id="UP001302120">
    <property type="component" value="Unassembled WGS sequence"/>
</dbReference>
<organism evidence="1 2">
    <name type="scientific">Nodularia harveyana UHCC-0300</name>
    <dbReference type="NCBI Taxonomy" id="2974287"/>
    <lineage>
        <taxon>Bacteria</taxon>
        <taxon>Bacillati</taxon>
        <taxon>Cyanobacteriota</taxon>
        <taxon>Cyanophyceae</taxon>
        <taxon>Nostocales</taxon>
        <taxon>Nodulariaceae</taxon>
        <taxon>Nodularia</taxon>
    </lineage>
</organism>